<organism evidence="1 2">
    <name type="scientific">Prunus armeniaca</name>
    <name type="common">Apricot</name>
    <name type="synonym">Armeniaca vulgaris</name>
    <dbReference type="NCBI Taxonomy" id="36596"/>
    <lineage>
        <taxon>Eukaryota</taxon>
        <taxon>Viridiplantae</taxon>
        <taxon>Streptophyta</taxon>
        <taxon>Embryophyta</taxon>
        <taxon>Tracheophyta</taxon>
        <taxon>Spermatophyta</taxon>
        <taxon>Magnoliopsida</taxon>
        <taxon>eudicotyledons</taxon>
        <taxon>Gunneridae</taxon>
        <taxon>Pentapetalae</taxon>
        <taxon>rosids</taxon>
        <taxon>fabids</taxon>
        <taxon>Rosales</taxon>
        <taxon>Rosaceae</taxon>
        <taxon>Amygdaloideae</taxon>
        <taxon>Amygdaleae</taxon>
        <taxon>Prunus</taxon>
    </lineage>
</organism>
<evidence type="ECO:0000313" key="1">
    <source>
        <dbReference type="EMBL" id="CAB4284791.1"/>
    </source>
</evidence>
<name>A0A6J5V999_PRUAR</name>
<proteinExistence type="predicted"/>
<evidence type="ECO:0000313" key="2">
    <source>
        <dbReference type="Proteomes" id="UP000507222"/>
    </source>
</evidence>
<dbReference type="EMBL" id="CAEKDK010000006">
    <property type="protein sequence ID" value="CAB4284791.1"/>
    <property type="molecule type" value="Genomic_DNA"/>
</dbReference>
<accession>A0A6J5V999</accession>
<dbReference type="Proteomes" id="UP000507222">
    <property type="component" value="Unassembled WGS sequence"/>
</dbReference>
<sequence>METRGRVVRTKTTRTEVVLNPQHDFVPIPPCRKTIVPPQLVQMPLSGGATWLGDSSNRCHGGCRLPLPCWPAPPSKKRYGAAQTRHVGAVDVVTFTGARVVCVLRIAGALREDFACDLYRWREPNSSGLGLV</sequence>
<reference evidence="1 2" key="1">
    <citation type="submission" date="2020-05" db="EMBL/GenBank/DDBJ databases">
        <authorList>
            <person name="Campoy J."/>
            <person name="Schneeberger K."/>
            <person name="Spophaly S."/>
        </authorList>
    </citation>
    <scope>NUCLEOTIDE SEQUENCE [LARGE SCALE GENOMIC DNA]</scope>
    <source>
        <strain evidence="1">PruArmRojPasFocal</strain>
    </source>
</reference>
<gene>
    <name evidence="1" type="ORF">CURHAP_LOCUS40417</name>
</gene>
<dbReference type="AlphaFoldDB" id="A0A6J5V999"/>
<protein>
    <submittedName>
        <fullName evidence="1">Uncharacterized protein</fullName>
    </submittedName>
</protein>